<comment type="caution">
    <text evidence="1">The sequence shown here is derived from an EMBL/GenBank/DDBJ whole genome shotgun (WGS) entry which is preliminary data.</text>
</comment>
<dbReference type="Pfam" id="PF08284">
    <property type="entry name" value="RVP_2"/>
    <property type="match status" value="1"/>
</dbReference>
<dbReference type="PANTHER" id="PTHR35046:SF18">
    <property type="entry name" value="RNA-DIRECTED DNA POLYMERASE"/>
    <property type="match status" value="1"/>
</dbReference>
<evidence type="ECO:0000313" key="2">
    <source>
        <dbReference type="Proteomes" id="UP000321947"/>
    </source>
</evidence>
<protein>
    <submittedName>
        <fullName evidence="1">Uncharacterized protein</fullName>
    </submittedName>
</protein>
<dbReference type="Gene3D" id="2.40.70.10">
    <property type="entry name" value="Acid Proteases"/>
    <property type="match status" value="1"/>
</dbReference>
<dbReference type="CDD" id="cd00303">
    <property type="entry name" value="retropepsin_like"/>
    <property type="match status" value="1"/>
</dbReference>
<dbReference type="Gene3D" id="3.10.10.10">
    <property type="entry name" value="HIV Type 1 Reverse Transcriptase, subunit A, domain 1"/>
    <property type="match status" value="1"/>
</dbReference>
<dbReference type="PANTHER" id="PTHR35046">
    <property type="entry name" value="ZINC KNUCKLE (CCHC-TYPE) FAMILY PROTEIN"/>
    <property type="match status" value="1"/>
</dbReference>
<evidence type="ECO:0000313" key="1">
    <source>
        <dbReference type="EMBL" id="TYK19586.1"/>
    </source>
</evidence>
<dbReference type="EMBL" id="SSTD01006850">
    <property type="protein sequence ID" value="TYK19586.1"/>
    <property type="molecule type" value="Genomic_DNA"/>
</dbReference>
<accession>A0A5D3D7P3</accession>
<gene>
    <name evidence="1" type="ORF">E5676_scaffold1274G00330</name>
</gene>
<name>A0A5D3D7P3_CUCMM</name>
<reference evidence="1 2" key="1">
    <citation type="submission" date="2019-08" db="EMBL/GenBank/DDBJ databases">
        <title>Draft genome sequences of two oriental melons (Cucumis melo L. var makuwa).</title>
        <authorList>
            <person name="Kwon S.-Y."/>
        </authorList>
    </citation>
    <scope>NUCLEOTIDE SEQUENCE [LARGE SCALE GENOMIC DNA]</scope>
    <source>
        <strain evidence="2">cv. Chang Bougi</strain>
        <tissue evidence="1">Leaf</tissue>
    </source>
</reference>
<dbReference type="InterPro" id="IPR021109">
    <property type="entry name" value="Peptidase_aspartic_dom_sf"/>
</dbReference>
<organism evidence="1 2">
    <name type="scientific">Cucumis melo var. makuwa</name>
    <name type="common">Oriental melon</name>
    <dbReference type="NCBI Taxonomy" id="1194695"/>
    <lineage>
        <taxon>Eukaryota</taxon>
        <taxon>Viridiplantae</taxon>
        <taxon>Streptophyta</taxon>
        <taxon>Embryophyta</taxon>
        <taxon>Tracheophyta</taxon>
        <taxon>Spermatophyta</taxon>
        <taxon>Magnoliopsida</taxon>
        <taxon>eudicotyledons</taxon>
        <taxon>Gunneridae</taxon>
        <taxon>Pentapetalae</taxon>
        <taxon>rosids</taxon>
        <taxon>fabids</taxon>
        <taxon>Cucurbitales</taxon>
        <taxon>Cucurbitaceae</taxon>
        <taxon>Benincaseae</taxon>
        <taxon>Cucumis</taxon>
    </lineage>
</organism>
<proteinExistence type="predicted"/>
<dbReference type="SUPFAM" id="SSF56672">
    <property type="entry name" value="DNA/RNA polymerases"/>
    <property type="match status" value="1"/>
</dbReference>
<dbReference type="Proteomes" id="UP000321947">
    <property type="component" value="Unassembled WGS sequence"/>
</dbReference>
<dbReference type="AlphaFoldDB" id="A0A5D3D7P3"/>
<dbReference type="InterPro" id="IPR043502">
    <property type="entry name" value="DNA/RNA_pol_sf"/>
</dbReference>
<sequence>MENKQHLIVRFVGGLRFDVKEKILAILEEDEDYVEEQEEDLSQEEEVLEPNDGERLSCVLQRVLITPKSDTSHQQRHSLFKTQCTIQGKVCSVIIDSGNSENFVSKKLVAVLKLKTEPHSCPYKIGWIKKGGDAYINEVCSVSLSIGGTYKDQIGCDVLDMDVCHILLGRPWQYDIQAIHKGRENTYEFQWMNKEIVLMPQSKKNEEGLNQNKVESHLFITVGGNVFLEIKEYDILGLVIADPYTTKISSLIPLKVQDLLSQFQPIMEEPSELPLLRDFQHIIHLILDSSLPNLPHYRMSPKEYEFLHQNIEDLLKKGNIQLSINSCVILALLTLKKDHNWRMCVDS</sequence>